<dbReference type="InterPro" id="IPR008710">
    <property type="entry name" value="Nicastrin"/>
</dbReference>
<dbReference type="Gene3D" id="3.40.630.10">
    <property type="entry name" value="Zn peptidases"/>
    <property type="match status" value="1"/>
</dbReference>
<keyword evidence="8 10" id="KW-0472">Membrane</keyword>
<dbReference type="GO" id="GO:0007220">
    <property type="term" value="P:Notch receptor processing"/>
    <property type="evidence" value="ECO:0007669"/>
    <property type="project" value="TreeGrafter"/>
</dbReference>
<comment type="subcellular location">
    <subcellularLocation>
        <location evidence="1">Membrane</location>
        <topology evidence="1">Single-pass type I membrane protein</topology>
    </subcellularLocation>
</comment>
<dbReference type="PANTHER" id="PTHR21092:SF0">
    <property type="entry name" value="NICASTRIN"/>
    <property type="match status" value="1"/>
</dbReference>
<dbReference type="GO" id="GO:0005886">
    <property type="term" value="C:plasma membrane"/>
    <property type="evidence" value="ECO:0007669"/>
    <property type="project" value="UniProtKB-ARBA"/>
</dbReference>
<keyword evidence="7 10" id="KW-1133">Transmembrane helix</keyword>
<organism evidence="12 13">
    <name type="scientific">Mytilus coruscus</name>
    <name type="common">Sea mussel</name>
    <dbReference type="NCBI Taxonomy" id="42192"/>
    <lineage>
        <taxon>Eukaryota</taxon>
        <taxon>Metazoa</taxon>
        <taxon>Spiralia</taxon>
        <taxon>Lophotrochozoa</taxon>
        <taxon>Mollusca</taxon>
        <taxon>Bivalvia</taxon>
        <taxon>Autobranchia</taxon>
        <taxon>Pteriomorphia</taxon>
        <taxon>Mytilida</taxon>
        <taxon>Mytiloidea</taxon>
        <taxon>Mytilidae</taxon>
        <taxon>Mytilinae</taxon>
        <taxon>Mytilus</taxon>
    </lineage>
</organism>
<gene>
    <name evidence="12" type="ORF">MCOR_25941</name>
</gene>
<feature type="transmembrane region" description="Helical" evidence="10">
    <location>
        <begin position="669"/>
        <end position="691"/>
    </location>
</feature>
<proteinExistence type="inferred from homology"/>
<dbReference type="GO" id="GO:0007219">
    <property type="term" value="P:Notch signaling pathway"/>
    <property type="evidence" value="ECO:0007669"/>
    <property type="project" value="UniProtKB-KW"/>
</dbReference>
<reference evidence="12 13" key="1">
    <citation type="submission" date="2020-06" db="EMBL/GenBank/DDBJ databases">
        <authorList>
            <person name="Li R."/>
            <person name="Bekaert M."/>
        </authorList>
    </citation>
    <scope>NUCLEOTIDE SEQUENCE [LARGE SCALE GENOMIC DNA]</scope>
    <source>
        <strain evidence="13">wild</strain>
    </source>
</reference>
<dbReference type="EMBL" id="CACVKT020004646">
    <property type="protein sequence ID" value="CAC5390883.1"/>
    <property type="molecule type" value="Genomic_DNA"/>
</dbReference>
<evidence type="ECO:0000256" key="3">
    <source>
        <dbReference type="ARBA" id="ARBA00015303"/>
    </source>
</evidence>
<keyword evidence="9" id="KW-0325">Glycoprotein</keyword>
<evidence type="ECO:0000256" key="10">
    <source>
        <dbReference type="SAM" id="Phobius"/>
    </source>
</evidence>
<dbReference type="Pfam" id="PF05450">
    <property type="entry name" value="Nicastrin"/>
    <property type="match status" value="1"/>
</dbReference>
<evidence type="ECO:0000256" key="6">
    <source>
        <dbReference type="ARBA" id="ARBA00022976"/>
    </source>
</evidence>
<evidence type="ECO:0000256" key="9">
    <source>
        <dbReference type="ARBA" id="ARBA00023180"/>
    </source>
</evidence>
<evidence type="ECO:0000259" key="11">
    <source>
        <dbReference type="Pfam" id="PF18266"/>
    </source>
</evidence>
<dbReference type="AlphaFoldDB" id="A0A6J8C3S4"/>
<accession>A0A6J8C3S4</accession>
<evidence type="ECO:0000256" key="1">
    <source>
        <dbReference type="ARBA" id="ARBA00004479"/>
    </source>
</evidence>
<evidence type="ECO:0000256" key="8">
    <source>
        <dbReference type="ARBA" id="ARBA00023136"/>
    </source>
</evidence>
<keyword evidence="4 10" id="KW-0812">Transmembrane</keyword>
<dbReference type="OrthoDB" id="755951at2759"/>
<dbReference type="InterPro" id="IPR041084">
    <property type="entry name" value="Ncstrn_small"/>
</dbReference>
<evidence type="ECO:0000313" key="12">
    <source>
        <dbReference type="EMBL" id="CAC5390883.1"/>
    </source>
</evidence>
<evidence type="ECO:0000256" key="7">
    <source>
        <dbReference type="ARBA" id="ARBA00022989"/>
    </source>
</evidence>
<sequence length="707" mass="79937">MEVGNVFIYITVILSAFTSLVHSLRISNKTYIEIQGKACFRRMNGTHQIGCSSETKGNVGILYHITGDNDTEWLLKRGPNKPYIVLLNSLQFKLDFIKKLKNSGKVNGIIVIHVLQNETLTPFPPEGFSPDSSCPNDRYGLYHEDKNYGNCQNVTWNPVGHGMMFEDFDKFPIFVVINQTEVDILIEDCYEKYNKPLPDGSVREYPLCAVQLKDTMSGAKDAKTCYRRTQVPTNLNPDTYCDPLGDHNVIATIKAVPNQDVYPNNSVIVAAARLDSFSMFENIYPSADNHVTGIVGLLAAAEALSKYKDDIINNNDTKDILFAFFQGEAFDYIGSSRTVYDMQHNVFPMVEEKGKSTLHLVNFSHVSHFVEVNQLGYRDDGKVWLHTDPLSQINTQTSKEIDKMIQLIKSVADNMSLGIGENSRSQPLPPASVQRFLRKEKIPAVVFSDHQHSFTNKYYNSRFDIAKAIEASTNDSDIITEQAKNLTRISTMLARTLYTLSTGQDAPQDMKSSESIVNDLLFCFLISRQCEMFRRVLDDNDNKNLDESSLPYPFYVSVTSTNNQVTYLTKRLLSYFIGDRVNNTKDNCKQSGSNKVNQYYWMQGEVNTTTNKRQGFCSKSTAVYTLAQSPLFDQDDYNWNIDEYSAWTESSWQTDSIQMRIFLVPSKHLEVALLCSGLALLLISLVAAYFINLKASILFSINSSQTT</sequence>
<dbReference type="Pfam" id="PF18266">
    <property type="entry name" value="Ncstrn_small"/>
    <property type="match status" value="1"/>
</dbReference>
<dbReference type="SUPFAM" id="SSF53187">
    <property type="entry name" value="Zn-dependent exopeptidases"/>
    <property type="match status" value="1"/>
</dbReference>
<keyword evidence="5" id="KW-0732">Signal</keyword>
<name>A0A6J8C3S4_MYTCO</name>
<comment type="similarity">
    <text evidence="2">Belongs to the nicastrin family.</text>
</comment>
<keyword evidence="6" id="KW-0914">Notch signaling pathway</keyword>
<dbReference type="Proteomes" id="UP000507470">
    <property type="component" value="Unassembled WGS sequence"/>
</dbReference>
<protein>
    <recommendedName>
        <fullName evidence="3">Nicastrin</fullName>
    </recommendedName>
</protein>
<evidence type="ECO:0000256" key="5">
    <source>
        <dbReference type="ARBA" id="ARBA00022729"/>
    </source>
</evidence>
<dbReference type="GO" id="GO:0016485">
    <property type="term" value="P:protein processing"/>
    <property type="evidence" value="ECO:0007669"/>
    <property type="project" value="InterPro"/>
</dbReference>
<keyword evidence="13" id="KW-1185">Reference proteome</keyword>
<evidence type="ECO:0000313" key="13">
    <source>
        <dbReference type="Proteomes" id="UP000507470"/>
    </source>
</evidence>
<feature type="domain" description="Nicastrin small lobe" evidence="11">
    <location>
        <begin position="38"/>
        <end position="218"/>
    </location>
</feature>
<dbReference type="PANTHER" id="PTHR21092">
    <property type="entry name" value="NICASTRIN"/>
    <property type="match status" value="1"/>
</dbReference>
<evidence type="ECO:0000256" key="4">
    <source>
        <dbReference type="ARBA" id="ARBA00022692"/>
    </source>
</evidence>
<evidence type="ECO:0000256" key="2">
    <source>
        <dbReference type="ARBA" id="ARBA00007717"/>
    </source>
</evidence>